<dbReference type="AlphaFoldDB" id="A0A9P7F591"/>
<evidence type="ECO:0000313" key="3">
    <source>
        <dbReference type="Proteomes" id="UP000823399"/>
    </source>
</evidence>
<organism evidence="2 3">
    <name type="scientific">Suillus discolor</name>
    <dbReference type="NCBI Taxonomy" id="1912936"/>
    <lineage>
        <taxon>Eukaryota</taxon>
        <taxon>Fungi</taxon>
        <taxon>Dikarya</taxon>
        <taxon>Basidiomycota</taxon>
        <taxon>Agaricomycotina</taxon>
        <taxon>Agaricomycetes</taxon>
        <taxon>Agaricomycetidae</taxon>
        <taxon>Boletales</taxon>
        <taxon>Suillineae</taxon>
        <taxon>Suillaceae</taxon>
        <taxon>Suillus</taxon>
    </lineage>
</organism>
<accession>A0A9P7F591</accession>
<proteinExistence type="predicted"/>
<name>A0A9P7F591_9AGAM</name>
<sequence>PHRLSASFAAMADQIAAASQALALVPSTAFSGNDVTVEFASLKSKLASIESTQERLAAEFAALKEQFTQLNTDKGPALEELDKKIEALKKIVEIDQQRLPARLNNSRCSVLNTPLKAPVGSDGKPPPNFPATRGEFEHITKERYEAILKAYGLPIKGDTDAKREAVRVFVGIPQDGL</sequence>
<dbReference type="EMBL" id="JABBWM010000038">
    <property type="protein sequence ID" value="KAG2105450.1"/>
    <property type="molecule type" value="Genomic_DNA"/>
</dbReference>
<comment type="caution">
    <text evidence="2">The sequence shown here is derived from an EMBL/GenBank/DDBJ whole genome shotgun (WGS) entry which is preliminary data.</text>
</comment>
<protein>
    <submittedName>
        <fullName evidence="2">Uncharacterized protein</fullName>
    </submittedName>
</protein>
<reference evidence="2" key="1">
    <citation type="journal article" date="2020" name="New Phytol.">
        <title>Comparative genomics reveals dynamic genome evolution in host specialist ectomycorrhizal fungi.</title>
        <authorList>
            <person name="Lofgren L.A."/>
            <person name="Nguyen N.H."/>
            <person name="Vilgalys R."/>
            <person name="Ruytinx J."/>
            <person name="Liao H.L."/>
            <person name="Branco S."/>
            <person name="Kuo A."/>
            <person name="LaButti K."/>
            <person name="Lipzen A."/>
            <person name="Andreopoulos W."/>
            <person name="Pangilinan J."/>
            <person name="Riley R."/>
            <person name="Hundley H."/>
            <person name="Na H."/>
            <person name="Barry K."/>
            <person name="Grigoriev I.V."/>
            <person name="Stajich J.E."/>
            <person name="Kennedy P.G."/>
        </authorList>
    </citation>
    <scope>NUCLEOTIDE SEQUENCE</scope>
    <source>
        <strain evidence="2">FC423</strain>
    </source>
</reference>
<evidence type="ECO:0000256" key="1">
    <source>
        <dbReference type="SAM" id="Coils"/>
    </source>
</evidence>
<dbReference type="Proteomes" id="UP000823399">
    <property type="component" value="Unassembled WGS sequence"/>
</dbReference>
<gene>
    <name evidence="2" type="ORF">F5147DRAFT_547360</name>
</gene>
<feature type="coiled-coil region" evidence="1">
    <location>
        <begin position="46"/>
        <end position="98"/>
    </location>
</feature>
<evidence type="ECO:0000313" key="2">
    <source>
        <dbReference type="EMBL" id="KAG2105450.1"/>
    </source>
</evidence>
<feature type="non-terminal residue" evidence="2">
    <location>
        <position position="1"/>
    </location>
</feature>
<feature type="non-terminal residue" evidence="2">
    <location>
        <position position="177"/>
    </location>
</feature>
<dbReference type="GeneID" id="64692603"/>
<keyword evidence="3" id="KW-1185">Reference proteome</keyword>
<dbReference type="OrthoDB" id="3259063at2759"/>
<dbReference type="RefSeq" id="XP_041291204.1">
    <property type="nucleotide sequence ID" value="XM_041430344.1"/>
</dbReference>
<keyword evidence="1" id="KW-0175">Coiled coil</keyword>